<accession>A0A9P7JEH8</accession>
<keyword evidence="4" id="KW-1185">Reference proteome</keyword>
<name>A0A9P7JEH8_9AGAM</name>
<dbReference type="EMBL" id="JABBWG010000013">
    <property type="protein sequence ID" value="KAG1817599.1"/>
    <property type="molecule type" value="Genomic_DNA"/>
</dbReference>
<dbReference type="GeneID" id="64624883"/>
<evidence type="ECO:0008006" key="5">
    <source>
        <dbReference type="Google" id="ProtNLM"/>
    </source>
</evidence>
<keyword evidence="2" id="KW-0067">ATP-binding</keyword>
<evidence type="ECO:0000313" key="4">
    <source>
        <dbReference type="Proteomes" id="UP000807769"/>
    </source>
</evidence>
<dbReference type="Gene3D" id="3.40.50.300">
    <property type="entry name" value="P-loop containing nucleotide triphosphate hydrolases"/>
    <property type="match status" value="1"/>
</dbReference>
<dbReference type="GO" id="GO:0042626">
    <property type="term" value="F:ATPase-coupled transmembrane transporter activity"/>
    <property type="evidence" value="ECO:0007669"/>
    <property type="project" value="TreeGrafter"/>
</dbReference>
<dbReference type="OrthoDB" id="2688215at2759"/>
<dbReference type="PANTHER" id="PTHR24223">
    <property type="entry name" value="ATP-BINDING CASSETTE SUB-FAMILY C"/>
    <property type="match status" value="1"/>
</dbReference>
<dbReference type="GO" id="GO:0016020">
    <property type="term" value="C:membrane"/>
    <property type="evidence" value="ECO:0007669"/>
    <property type="project" value="TreeGrafter"/>
</dbReference>
<evidence type="ECO:0000313" key="3">
    <source>
        <dbReference type="EMBL" id="KAG1817599.1"/>
    </source>
</evidence>
<dbReference type="Proteomes" id="UP000807769">
    <property type="component" value="Unassembled WGS sequence"/>
</dbReference>
<evidence type="ECO:0000256" key="1">
    <source>
        <dbReference type="ARBA" id="ARBA00022741"/>
    </source>
</evidence>
<organism evidence="3 4">
    <name type="scientific">Suillus subaureus</name>
    <dbReference type="NCBI Taxonomy" id="48587"/>
    <lineage>
        <taxon>Eukaryota</taxon>
        <taxon>Fungi</taxon>
        <taxon>Dikarya</taxon>
        <taxon>Basidiomycota</taxon>
        <taxon>Agaricomycotina</taxon>
        <taxon>Agaricomycetes</taxon>
        <taxon>Agaricomycetidae</taxon>
        <taxon>Boletales</taxon>
        <taxon>Suillineae</taxon>
        <taxon>Suillaceae</taxon>
        <taxon>Suillus</taxon>
    </lineage>
</organism>
<dbReference type="InterPro" id="IPR027417">
    <property type="entry name" value="P-loop_NTPase"/>
</dbReference>
<gene>
    <name evidence="3" type="ORF">BJ212DRAFT_1270219</name>
</gene>
<dbReference type="InterPro" id="IPR050173">
    <property type="entry name" value="ABC_transporter_C-like"/>
</dbReference>
<evidence type="ECO:0000256" key="2">
    <source>
        <dbReference type="ARBA" id="ARBA00022840"/>
    </source>
</evidence>
<comment type="caution">
    <text evidence="3">The sequence shown here is derived from an EMBL/GenBank/DDBJ whole genome shotgun (WGS) entry which is preliminary data.</text>
</comment>
<proteinExistence type="predicted"/>
<protein>
    <recommendedName>
        <fullName evidence="5">ABC transporter domain-containing protein</fullName>
    </recommendedName>
</protein>
<keyword evidence="1" id="KW-0547">Nucleotide-binding</keyword>
<feature type="non-terminal residue" evidence="3">
    <location>
        <position position="1"/>
    </location>
</feature>
<dbReference type="AlphaFoldDB" id="A0A9P7JEH8"/>
<sequence length="68" mass="7731">AIVLGNVLFWHPFDEERYNNVIKCCALQPDLYILEDGDDTEIGSREVSLLGGQKARLLRTILLKGERD</sequence>
<dbReference type="RefSeq" id="XP_041193841.1">
    <property type="nucleotide sequence ID" value="XM_041330866.1"/>
</dbReference>
<reference evidence="3" key="1">
    <citation type="journal article" date="2020" name="New Phytol.">
        <title>Comparative genomics reveals dynamic genome evolution in host specialist ectomycorrhizal fungi.</title>
        <authorList>
            <person name="Lofgren L.A."/>
            <person name="Nguyen N.H."/>
            <person name="Vilgalys R."/>
            <person name="Ruytinx J."/>
            <person name="Liao H.L."/>
            <person name="Branco S."/>
            <person name="Kuo A."/>
            <person name="LaButti K."/>
            <person name="Lipzen A."/>
            <person name="Andreopoulos W."/>
            <person name="Pangilinan J."/>
            <person name="Riley R."/>
            <person name="Hundley H."/>
            <person name="Na H."/>
            <person name="Barry K."/>
            <person name="Grigoriev I.V."/>
            <person name="Stajich J.E."/>
            <person name="Kennedy P.G."/>
        </authorList>
    </citation>
    <scope>NUCLEOTIDE SEQUENCE</scope>
    <source>
        <strain evidence="3">MN1</strain>
    </source>
</reference>
<dbReference type="GO" id="GO:0005524">
    <property type="term" value="F:ATP binding"/>
    <property type="evidence" value="ECO:0007669"/>
    <property type="project" value="UniProtKB-KW"/>
</dbReference>